<protein>
    <submittedName>
        <fullName evidence="2">TSK-associating protein 1</fullName>
    </submittedName>
</protein>
<feature type="region of interest" description="Disordered" evidence="1">
    <location>
        <begin position="54"/>
        <end position="77"/>
    </location>
</feature>
<dbReference type="AlphaFoldDB" id="A0A1J3DWR2"/>
<gene>
    <name evidence="2" type="ORF">GA_TR3456_c4_g1_i1_g.11279</name>
</gene>
<sequence>MLEDMERDFEAASTSLKQLKKDESREGNDEEQSAHRKSLLEEIEREFEAATKDLEGLKVNDFTGDKDDEELCNKHLP</sequence>
<evidence type="ECO:0000313" key="2">
    <source>
        <dbReference type="EMBL" id="JAU21268.1"/>
    </source>
</evidence>
<accession>A0A1J3DWR2</accession>
<name>A0A1J3DWR2_NOCCA</name>
<dbReference type="EMBL" id="GEVI01011052">
    <property type="protein sequence ID" value="JAU21268.1"/>
    <property type="molecule type" value="Transcribed_RNA"/>
</dbReference>
<feature type="region of interest" description="Disordered" evidence="1">
    <location>
        <begin position="1"/>
        <end position="42"/>
    </location>
</feature>
<proteinExistence type="predicted"/>
<reference evidence="2" key="1">
    <citation type="submission" date="2016-07" db="EMBL/GenBank/DDBJ databases">
        <title>De novo transcriptome assembly of four accessions of the metal hyperaccumulator plant Noccaea caerulescens.</title>
        <authorList>
            <person name="Blande D."/>
            <person name="Halimaa P."/>
            <person name="Tervahauta A.I."/>
            <person name="Aarts M.G."/>
            <person name="Karenlampi S.O."/>
        </authorList>
    </citation>
    <scope>NUCLEOTIDE SEQUENCE</scope>
</reference>
<feature type="compositionally biased region" description="Basic and acidic residues" evidence="1">
    <location>
        <begin position="19"/>
        <end position="42"/>
    </location>
</feature>
<organism evidence="2">
    <name type="scientific">Noccaea caerulescens</name>
    <name type="common">Alpine penny-cress</name>
    <name type="synonym">Thlaspi caerulescens</name>
    <dbReference type="NCBI Taxonomy" id="107243"/>
    <lineage>
        <taxon>Eukaryota</taxon>
        <taxon>Viridiplantae</taxon>
        <taxon>Streptophyta</taxon>
        <taxon>Embryophyta</taxon>
        <taxon>Tracheophyta</taxon>
        <taxon>Spermatophyta</taxon>
        <taxon>Magnoliopsida</taxon>
        <taxon>eudicotyledons</taxon>
        <taxon>Gunneridae</taxon>
        <taxon>Pentapetalae</taxon>
        <taxon>rosids</taxon>
        <taxon>malvids</taxon>
        <taxon>Brassicales</taxon>
        <taxon>Brassicaceae</taxon>
        <taxon>Coluteocarpeae</taxon>
        <taxon>Noccaea</taxon>
    </lineage>
</organism>
<evidence type="ECO:0000256" key="1">
    <source>
        <dbReference type="SAM" id="MobiDB-lite"/>
    </source>
</evidence>